<dbReference type="PANTHER" id="PTHR43184">
    <property type="entry name" value="MAJOR FACILITATOR SUPERFAMILY TRANSPORTER 16, ISOFORM B"/>
    <property type="match status" value="1"/>
</dbReference>
<dbReference type="InterPro" id="IPR036259">
    <property type="entry name" value="MFS_trans_sf"/>
</dbReference>
<dbReference type="Proteomes" id="UP001159428">
    <property type="component" value="Unassembled WGS sequence"/>
</dbReference>
<feature type="transmembrane region" description="Helical" evidence="9">
    <location>
        <begin position="451"/>
        <end position="474"/>
    </location>
</feature>
<evidence type="ECO:0000259" key="10">
    <source>
        <dbReference type="PROSITE" id="PS50850"/>
    </source>
</evidence>
<comment type="caution">
    <text evidence="11">The sequence shown here is derived from an EMBL/GenBank/DDBJ whole genome shotgun (WGS) entry which is preliminary data.</text>
</comment>
<dbReference type="Gene3D" id="1.20.1250.20">
    <property type="entry name" value="MFS general substrate transporter like domains"/>
    <property type="match status" value="2"/>
</dbReference>
<keyword evidence="3" id="KW-0813">Transport</keyword>
<keyword evidence="7 9" id="KW-0472">Membrane</keyword>
<feature type="transmembrane region" description="Helical" evidence="9">
    <location>
        <begin position="33"/>
        <end position="51"/>
    </location>
</feature>
<evidence type="ECO:0000313" key="12">
    <source>
        <dbReference type="Proteomes" id="UP001159428"/>
    </source>
</evidence>
<comment type="subcellular location">
    <subcellularLocation>
        <location evidence="1">Membrane</location>
        <topology evidence="1">Multi-pass membrane protein</topology>
    </subcellularLocation>
</comment>
<feature type="region of interest" description="Disordered" evidence="8">
    <location>
        <begin position="667"/>
        <end position="688"/>
    </location>
</feature>
<feature type="transmembrane region" description="Helical" evidence="9">
    <location>
        <begin position="519"/>
        <end position="537"/>
    </location>
</feature>
<feature type="transmembrane region" description="Helical" evidence="9">
    <location>
        <begin position="89"/>
        <end position="112"/>
    </location>
</feature>
<evidence type="ECO:0000256" key="9">
    <source>
        <dbReference type="SAM" id="Phobius"/>
    </source>
</evidence>
<evidence type="ECO:0000256" key="3">
    <source>
        <dbReference type="ARBA" id="ARBA00022448"/>
    </source>
</evidence>
<dbReference type="EMBL" id="CALNXJ010000042">
    <property type="protein sequence ID" value="CAH3146881.1"/>
    <property type="molecule type" value="Genomic_DNA"/>
</dbReference>
<dbReference type="InterPro" id="IPR011701">
    <property type="entry name" value="MFS"/>
</dbReference>
<proteinExistence type="inferred from homology"/>
<keyword evidence="6 9" id="KW-1133">Transmembrane helix</keyword>
<feature type="transmembrane region" description="Helical" evidence="9">
    <location>
        <begin position="586"/>
        <end position="608"/>
    </location>
</feature>
<evidence type="ECO:0000256" key="6">
    <source>
        <dbReference type="ARBA" id="ARBA00022989"/>
    </source>
</evidence>
<evidence type="ECO:0000256" key="1">
    <source>
        <dbReference type="ARBA" id="ARBA00004141"/>
    </source>
</evidence>
<feature type="compositionally biased region" description="Low complexity" evidence="8">
    <location>
        <begin position="254"/>
        <end position="265"/>
    </location>
</feature>
<feature type="compositionally biased region" description="Basic and acidic residues" evidence="8">
    <location>
        <begin position="673"/>
        <end position="688"/>
    </location>
</feature>
<dbReference type="AlphaFoldDB" id="A0AAU9XFC4"/>
<feature type="transmembrane region" description="Helical" evidence="9">
    <location>
        <begin position="212"/>
        <end position="234"/>
    </location>
</feature>
<feature type="transmembrane region" description="Helical" evidence="9">
    <location>
        <begin position="119"/>
        <end position="139"/>
    </location>
</feature>
<gene>
    <name evidence="11" type="ORF">PMEA_00023144</name>
</gene>
<evidence type="ECO:0000313" key="11">
    <source>
        <dbReference type="EMBL" id="CAH3146881.1"/>
    </source>
</evidence>
<sequence>MSTPELQFRDNYRRKVPYGIRFIQWIGRERTQAYRGWVLILTFFAYTSYHLSRKPISVVKGTLKPNCSKISASCHGWKPFDSPDTGDELLGALDLAFLFSYAVGMFFSGFVAEHMDLRHFLTIGMLSSGLFTALFGMGYFWKLHYFAYFFTIQIFSGFFQSSGWPSVVECVGNWFGKGRRGLIMGIWNSHTSVGNILGSAIAGIWASGQWGYSFIVPGCIIAGMAIFVFLFLVVDPSHVGCQPPQQHTEPLPNDSSVSTEVVTDSQEGDDGERLLKEPCSYSPKPTEVKTNLQVGTNLFMYESSHISASTVVPPSHGEASAVGFWRAVLIPVSQIFDFCSYCLYFSFTPQISFLGWRISGVEFHFCFPIKYKYVCIDLELFTKFGIGNMKGAHLIECGWTNLTVMVKLKLTGKGNGFFFSLKLKFKCYISRFENLITITCKWSWNLDLNGVIEYSLCLFFAKLVSYTFLFWLPFYIENTSIGGKRYGPTTSADLSTMFDVGGIIGGILAGFVSDKTKCSGITVVVMLFLAGPMLFVYRFFANANLKVNIALMILSGVLVNGPYALITTAVSANLGTHPCLQGNTKAMATVTAIIDGTGSMGAALGPLLTGIISPTGWNNVFYMLISADIFAAILLSRQVWFEISQNCFRRRERVRLAYLESGHTSLRNGTTYEPHERRSEAEPLLHSS</sequence>
<evidence type="ECO:0000256" key="2">
    <source>
        <dbReference type="ARBA" id="ARBA00009598"/>
    </source>
</evidence>
<dbReference type="SUPFAM" id="SSF103473">
    <property type="entry name" value="MFS general substrate transporter"/>
    <property type="match status" value="2"/>
</dbReference>
<organism evidence="11 12">
    <name type="scientific">Pocillopora meandrina</name>
    <dbReference type="NCBI Taxonomy" id="46732"/>
    <lineage>
        <taxon>Eukaryota</taxon>
        <taxon>Metazoa</taxon>
        <taxon>Cnidaria</taxon>
        <taxon>Anthozoa</taxon>
        <taxon>Hexacorallia</taxon>
        <taxon>Scleractinia</taxon>
        <taxon>Astrocoeniina</taxon>
        <taxon>Pocilloporidae</taxon>
        <taxon>Pocillopora</taxon>
    </lineage>
</organism>
<keyword evidence="4" id="KW-0762">Sugar transport</keyword>
<evidence type="ECO:0000256" key="7">
    <source>
        <dbReference type="ARBA" id="ARBA00023136"/>
    </source>
</evidence>
<evidence type="ECO:0000256" key="8">
    <source>
        <dbReference type="SAM" id="MobiDB-lite"/>
    </source>
</evidence>
<accession>A0AAU9XFC4</accession>
<dbReference type="GO" id="GO:0016020">
    <property type="term" value="C:membrane"/>
    <property type="evidence" value="ECO:0007669"/>
    <property type="project" value="UniProtKB-SubCell"/>
</dbReference>
<dbReference type="FunFam" id="1.20.1250.20:FF:000028">
    <property type="entry name" value="Sugar phosphate exchanger 3 isoform 1"/>
    <property type="match status" value="1"/>
</dbReference>
<evidence type="ECO:0000256" key="5">
    <source>
        <dbReference type="ARBA" id="ARBA00022692"/>
    </source>
</evidence>
<feature type="transmembrane region" description="Helical" evidence="9">
    <location>
        <begin position="145"/>
        <end position="164"/>
    </location>
</feature>
<feature type="domain" description="Major facilitator superfamily (MFS) profile" evidence="10">
    <location>
        <begin position="38"/>
        <end position="644"/>
    </location>
</feature>
<dbReference type="PANTHER" id="PTHR43184:SF12">
    <property type="entry name" value="SUGAR PHOSPHATE EXCHANGER 3"/>
    <property type="match status" value="1"/>
</dbReference>
<protein>
    <recommendedName>
        <fullName evidence="10">Major facilitator superfamily (MFS) profile domain-containing protein</fullName>
    </recommendedName>
</protein>
<reference evidence="11 12" key="1">
    <citation type="submission" date="2022-05" db="EMBL/GenBank/DDBJ databases">
        <authorList>
            <consortium name="Genoscope - CEA"/>
            <person name="William W."/>
        </authorList>
    </citation>
    <scope>NUCLEOTIDE SEQUENCE [LARGE SCALE GENOMIC DNA]</scope>
</reference>
<dbReference type="GO" id="GO:0022857">
    <property type="term" value="F:transmembrane transporter activity"/>
    <property type="evidence" value="ECO:0007669"/>
    <property type="project" value="InterPro"/>
</dbReference>
<comment type="similarity">
    <text evidence="2">Belongs to the major facilitator superfamily. Organophosphate:Pi antiporter (OPA) (TC 2.A.1.4) family.</text>
</comment>
<feature type="transmembrane region" description="Helical" evidence="9">
    <location>
        <begin position="549"/>
        <end position="574"/>
    </location>
</feature>
<feature type="transmembrane region" description="Helical" evidence="9">
    <location>
        <begin position="185"/>
        <end position="206"/>
    </location>
</feature>
<feature type="transmembrane region" description="Helical" evidence="9">
    <location>
        <begin position="620"/>
        <end position="641"/>
    </location>
</feature>
<name>A0AAU9XFC4_9CNID</name>
<dbReference type="PROSITE" id="PS50850">
    <property type="entry name" value="MFS"/>
    <property type="match status" value="1"/>
</dbReference>
<dbReference type="Pfam" id="PF07690">
    <property type="entry name" value="MFS_1"/>
    <property type="match status" value="1"/>
</dbReference>
<keyword evidence="12" id="KW-1185">Reference proteome</keyword>
<evidence type="ECO:0000256" key="4">
    <source>
        <dbReference type="ARBA" id="ARBA00022597"/>
    </source>
</evidence>
<dbReference type="InterPro" id="IPR020846">
    <property type="entry name" value="MFS_dom"/>
</dbReference>
<feature type="transmembrane region" description="Helical" evidence="9">
    <location>
        <begin position="494"/>
        <end position="512"/>
    </location>
</feature>
<feature type="region of interest" description="Disordered" evidence="8">
    <location>
        <begin position="243"/>
        <end position="273"/>
    </location>
</feature>
<keyword evidence="5 9" id="KW-0812">Transmembrane</keyword>